<dbReference type="PIRSF" id="PIRSF010260">
    <property type="entry name" value="UCP010260"/>
    <property type="match status" value="1"/>
</dbReference>
<evidence type="ECO:0000313" key="3">
    <source>
        <dbReference type="Proteomes" id="UP000279859"/>
    </source>
</evidence>
<dbReference type="Pfam" id="PF09348">
    <property type="entry name" value="DUF1990"/>
    <property type="match status" value="2"/>
</dbReference>
<dbReference type="EMBL" id="RDSR01000022">
    <property type="protein sequence ID" value="RNE58530.1"/>
    <property type="molecule type" value="Genomic_DNA"/>
</dbReference>
<keyword evidence="3" id="KW-1185">Reference proteome</keyword>
<dbReference type="InterPro" id="IPR014457">
    <property type="entry name" value="UCP010260"/>
</dbReference>
<accession>A0A3M8KZ02</accession>
<comment type="caution">
    <text evidence="2">The sequence shown here is derived from an EMBL/GenBank/DDBJ whole genome shotgun (WGS) entry which is preliminary data.</text>
</comment>
<dbReference type="RefSeq" id="WP_123046476.1">
    <property type="nucleotide sequence ID" value="NZ_RDSR01000022.1"/>
</dbReference>
<evidence type="ECO:0000313" key="2">
    <source>
        <dbReference type="EMBL" id="RNE58530.1"/>
    </source>
</evidence>
<protein>
    <submittedName>
        <fullName evidence="2">DUF1990 domain-containing protein</fullName>
    </submittedName>
</protein>
<dbReference type="PANTHER" id="PTHR34202:SF1">
    <property type="entry name" value="UPF0548 PROTEIN"/>
    <property type="match status" value="1"/>
</dbReference>
<evidence type="ECO:0000259" key="1">
    <source>
        <dbReference type="Pfam" id="PF09348"/>
    </source>
</evidence>
<dbReference type="OrthoDB" id="120660at2"/>
<dbReference type="PANTHER" id="PTHR34202">
    <property type="entry name" value="UPF0548 PROTEIN"/>
    <property type="match status" value="1"/>
</dbReference>
<feature type="domain" description="DUF1990" evidence="1">
    <location>
        <begin position="105"/>
        <end position="206"/>
    </location>
</feature>
<dbReference type="Proteomes" id="UP000279859">
    <property type="component" value="Unassembled WGS sequence"/>
</dbReference>
<reference evidence="2 3" key="1">
    <citation type="submission" date="2018-11" db="EMBL/GenBank/DDBJ databases">
        <title>Cryobacterium sp. nov., isolated from rhizosphere soil of lettuce.</title>
        <authorList>
            <person name="Wang Y."/>
        </authorList>
    </citation>
    <scope>NUCLEOTIDE SEQUENCE [LARGE SCALE GENOMIC DNA]</scope>
    <source>
        <strain evidence="2 3">NEAU-85</strain>
    </source>
</reference>
<name>A0A3M8KZ02_9MICO</name>
<sequence length="213" mass="23183">MRETFTGSGVTYGAIGGTLAPDLLQYPPPGTHPMEKTVRLGSGEDRFTRAATALMTWGVQRGSGIDVTDIQPGTGVEYRGIIFNEDGTPAAEQVHVTESVLPDDGTEYITNGMTAKLGLPLGPFTVTAPVRVVYVIDEATRIGFAYGTMHGHPVSGEESFIVEHLDDDSVWLTIRAFYRGSEWYHRLAAPLLRHLQDKATRRYLRALHPAGAA</sequence>
<gene>
    <name evidence="2" type="ORF">EEJ31_11715</name>
</gene>
<dbReference type="AlphaFoldDB" id="A0A3M8KZ02"/>
<dbReference type="InterPro" id="IPR018960">
    <property type="entry name" value="DUF1990"/>
</dbReference>
<organism evidence="2 3">
    <name type="scientific">Cryobacterium tepidiphilum</name>
    <dbReference type="NCBI Taxonomy" id="2486026"/>
    <lineage>
        <taxon>Bacteria</taxon>
        <taxon>Bacillati</taxon>
        <taxon>Actinomycetota</taxon>
        <taxon>Actinomycetes</taxon>
        <taxon>Micrococcales</taxon>
        <taxon>Microbacteriaceae</taxon>
        <taxon>Cryobacterium</taxon>
    </lineage>
</organism>
<proteinExistence type="predicted"/>
<feature type="domain" description="DUF1990" evidence="1">
    <location>
        <begin position="26"/>
        <end position="79"/>
    </location>
</feature>